<comment type="caution">
    <text evidence="2">The sequence shown here is derived from an EMBL/GenBank/DDBJ whole genome shotgun (WGS) entry which is preliminary data.</text>
</comment>
<evidence type="ECO:0000313" key="3">
    <source>
        <dbReference type="Proteomes" id="UP001447188"/>
    </source>
</evidence>
<dbReference type="EMBL" id="JBBBZM010000134">
    <property type="protein sequence ID" value="KAL0633175.1"/>
    <property type="molecule type" value="Genomic_DNA"/>
</dbReference>
<organism evidence="2 3">
    <name type="scientific">Discina gigas</name>
    <dbReference type="NCBI Taxonomy" id="1032678"/>
    <lineage>
        <taxon>Eukaryota</taxon>
        <taxon>Fungi</taxon>
        <taxon>Dikarya</taxon>
        <taxon>Ascomycota</taxon>
        <taxon>Pezizomycotina</taxon>
        <taxon>Pezizomycetes</taxon>
        <taxon>Pezizales</taxon>
        <taxon>Discinaceae</taxon>
        <taxon>Discina</taxon>
    </lineage>
</organism>
<name>A0ABR3GBN0_9PEZI</name>
<evidence type="ECO:0000313" key="2">
    <source>
        <dbReference type="EMBL" id="KAL0633175.1"/>
    </source>
</evidence>
<proteinExistence type="predicted"/>
<accession>A0ABR3GBN0</accession>
<reference evidence="2 3" key="1">
    <citation type="submission" date="2024-02" db="EMBL/GenBank/DDBJ databases">
        <title>Discinaceae phylogenomics.</title>
        <authorList>
            <person name="Dirks A.C."/>
            <person name="James T.Y."/>
        </authorList>
    </citation>
    <scope>NUCLEOTIDE SEQUENCE [LARGE SCALE GENOMIC DNA]</scope>
    <source>
        <strain evidence="2 3">ACD0624</strain>
    </source>
</reference>
<feature type="compositionally biased region" description="Basic and acidic residues" evidence="1">
    <location>
        <begin position="15"/>
        <end position="29"/>
    </location>
</feature>
<gene>
    <name evidence="2" type="ORF">Q9L58_007916</name>
</gene>
<protein>
    <submittedName>
        <fullName evidence="2">Uncharacterized protein</fullName>
    </submittedName>
</protein>
<evidence type="ECO:0000256" key="1">
    <source>
        <dbReference type="SAM" id="MobiDB-lite"/>
    </source>
</evidence>
<dbReference type="Proteomes" id="UP001447188">
    <property type="component" value="Unassembled WGS sequence"/>
</dbReference>
<keyword evidence="3" id="KW-1185">Reference proteome</keyword>
<feature type="region of interest" description="Disordered" evidence="1">
    <location>
        <begin position="15"/>
        <end position="84"/>
    </location>
</feature>
<feature type="region of interest" description="Disordered" evidence="1">
    <location>
        <begin position="245"/>
        <end position="266"/>
    </location>
</feature>
<sequence length="345" mass="37889">MANYKIVHHGFETTVEHANTENRETMDDKQTEDDENVTEMYEGATDGDASDVQAEESSENAAMEETYEDESTSNVNTSRGDSCDEGVTVRTINYGPSTWARADEGPAAGELLVNDSFLDHSSGATLDDDENEFIVGSTQRTLDALVDVNATDVAPPISASNTSTGPSSYITGVWNWGMMAGTQAINNAERNATRTTHPETELENRSEMEIILADNTCSQKECSTLNGLSNNVDATDQNQDQLDAVSNSEGNEELPEQSPFPPKTENPCCLENETDNSRIANEVPECGETNGPLNSMRGSSLGDKHLKRLRRNEERIARAEGRLRSILLKLSYLRDKREGLKRKIP</sequence>